<dbReference type="Pfam" id="PF06772">
    <property type="entry name" value="LtrA"/>
    <property type="match status" value="1"/>
</dbReference>
<dbReference type="VEuPathDB" id="FungiDB:GGTG_12972"/>
<dbReference type="AlphaFoldDB" id="J3PHJ2"/>
<feature type="compositionally biased region" description="Basic and acidic residues" evidence="1">
    <location>
        <begin position="189"/>
        <end position="198"/>
    </location>
</feature>
<feature type="transmembrane region" description="Helical" evidence="2">
    <location>
        <begin position="581"/>
        <end position="601"/>
    </location>
</feature>
<name>J3PHJ2_GAET3</name>
<evidence type="ECO:0000313" key="4">
    <source>
        <dbReference type="EnsemblFungi" id="EJT69353"/>
    </source>
</evidence>
<feature type="compositionally biased region" description="Low complexity" evidence="1">
    <location>
        <begin position="201"/>
        <end position="215"/>
    </location>
</feature>
<reference evidence="3" key="2">
    <citation type="submission" date="2010-07" db="EMBL/GenBank/DDBJ databases">
        <authorList>
            <consortium name="The Broad Institute Genome Sequencing Platform"/>
            <consortium name="Broad Institute Genome Sequencing Center for Infectious Disease"/>
            <person name="Ma L.-J."/>
            <person name="Dead R."/>
            <person name="Young S."/>
            <person name="Zeng Q."/>
            <person name="Koehrsen M."/>
            <person name="Alvarado L."/>
            <person name="Berlin A."/>
            <person name="Chapman S.B."/>
            <person name="Chen Z."/>
            <person name="Freedman E."/>
            <person name="Gellesch M."/>
            <person name="Goldberg J."/>
            <person name="Griggs A."/>
            <person name="Gujja S."/>
            <person name="Heilman E.R."/>
            <person name="Heiman D."/>
            <person name="Hepburn T."/>
            <person name="Howarth C."/>
            <person name="Jen D."/>
            <person name="Larson L."/>
            <person name="Mehta T."/>
            <person name="Neiman D."/>
            <person name="Pearson M."/>
            <person name="Roberts A."/>
            <person name="Saif S."/>
            <person name="Shea T."/>
            <person name="Shenoy N."/>
            <person name="Sisk P."/>
            <person name="Stolte C."/>
            <person name="Sykes S."/>
            <person name="Walk T."/>
            <person name="White J."/>
            <person name="Yandava C."/>
            <person name="Haas B."/>
            <person name="Nusbaum C."/>
            <person name="Birren B."/>
        </authorList>
    </citation>
    <scope>NUCLEOTIDE SEQUENCE</scope>
    <source>
        <strain evidence="3">R3-111a-1</strain>
    </source>
</reference>
<organism evidence="3">
    <name type="scientific">Gaeumannomyces tritici (strain R3-111a-1)</name>
    <name type="common">Wheat and barley take-all root rot fungus</name>
    <name type="synonym">Gaeumannomyces graminis var. tritici</name>
    <dbReference type="NCBI Taxonomy" id="644352"/>
    <lineage>
        <taxon>Eukaryota</taxon>
        <taxon>Fungi</taxon>
        <taxon>Dikarya</taxon>
        <taxon>Ascomycota</taxon>
        <taxon>Pezizomycotina</taxon>
        <taxon>Sordariomycetes</taxon>
        <taxon>Sordariomycetidae</taxon>
        <taxon>Magnaporthales</taxon>
        <taxon>Magnaporthaceae</taxon>
        <taxon>Gaeumannomyces</taxon>
    </lineage>
</organism>
<feature type="transmembrane region" description="Helical" evidence="2">
    <location>
        <begin position="644"/>
        <end position="661"/>
    </location>
</feature>
<dbReference type="RefSeq" id="XP_009229138.1">
    <property type="nucleotide sequence ID" value="XM_009230874.1"/>
</dbReference>
<reference evidence="4" key="5">
    <citation type="submission" date="2018-04" db="UniProtKB">
        <authorList>
            <consortium name="EnsemblFungi"/>
        </authorList>
    </citation>
    <scope>IDENTIFICATION</scope>
    <source>
        <strain evidence="4">R3-111a-1</strain>
    </source>
</reference>
<evidence type="ECO:0008006" key="6">
    <source>
        <dbReference type="Google" id="ProtNLM"/>
    </source>
</evidence>
<keyword evidence="2" id="KW-0812">Transmembrane</keyword>
<reference evidence="3" key="3">
    <citation type="submission" date="2010-09" db="EMBL/GenBank/DDBJ databases">
        <title>Annotation of Gaeumannomyces graminis var. tritici R3-111a-1.</title>
        <authorList>
            <consortium name="The Broad Institute Genome Sequencing Platform"/>
            <person name="Ma L.-J."/>
            <person name="Dead R."/>
            <person name="Young S.K."/>
            <person name="Zeng Q."/>
            <person name="Gargeya S."/>
            <person name="Fitzgerald M."/>
            <person name="Haas B."/>
            <person name="Abouelleil A."/>
            <person name="Alvarado L."/>
            <person name="Arachchi H.M."/>
            <person name="Berlin A."/>
            <person name="Brown A."/>
            <person name="Chapman S.B."/>
            <person name="Chen Z."/>
            <person name="Dunbar C."/>
            <person name="Freedman E."/>
            <person name="Gearin G."/>
            <person name="Gellesch M."/>
            <person name="Goldberg J."/>
            <person name="Griggs A."/>
            <person name="Gujja S."/>
            <person name="Heiman D."/>
            <person name="Howarth C."/>
            <person name="Larson L."/>
            <person name="Lui A."/>
            <person name="MacDonald P.J.P."/>
            <person name="Mehta T."/>
            <person name="Montmayeur A."/>
            <person name="Murphy C."/>
            <person name="Neiman D."/>
            <person name="Pearson M."/>
            <person name="Priest M."/>
            <person name="Roberts A."/>
            <person name="Saif S."/>
            <person name="Shea T."/>
            <person name="Shenoy N."/>
            <person name="Sisk P."/>
            <person name="Stolte C."/>
            <person name="Sykes S."/>
            <person name="Yandava C."/>
            <person name="Wortman J."/>
            <person name="Nusbaum C."/>
            <person name="Birren B."/>
        </authorList>
    </citation>
    <scope>NUCLEOTIDE SEQUENCE</scope>
    <source>
        <strain evidence="3">R3-111a-1</strain>
    </source>
</reference>
<feature type="transmembrane region" description="Helical" evidence="2">
    <location>
        <begin position="320"/>
        <end position="338"/>
    </location>
</feature>
<feature type="transmembrane region" description="Helical" evidence="2">
    <location>
        <begin position="491"/>
        <end position="509"/>
    </location>
</feature>
<evidence type="ECO:0000313" key="5">
    <source>
        <dbReference type="Proteomes" id="UP000006039"/>
    </source>
</evidence>
<feature type="transmembrane region" description="Helical" evidence="2">
    <location>
        <begin position="529"/>
        <end position="550"/>
    </location>
</feature>
<feature type="compositionally biased region" description="Low complexity" evidence="1">
    <location>
        <begin position="48"/>
        <end position="73"/>
    </location>
</feature>
<feature type="region of interest" description="Disordered" evidence="1">
    <location>
        <begin position="1"/>
        <end position="21"/>
    </location>
</feature>
<keyword evidence="2" id="KW-1133">Transmembrane helix</keyword>
<proteinExistence type="predicted"/>
<gene>
    <name evidence="4" type="primary">20353430</name>
    <name evidence="3" type="ORF">GGTG_12972</name>
</gene>
<evidence type="ECO:0000256" key="1">
    <source>
        <dbReference type="SAM" id="MobiDB-lite"/>
    </source>
</evidence>
<feature type="transmembrane region" description="Helical" evidence="2">
    <location>
        <begin position="621"/>
        <end position="638"/>
    </location>
</feature>
<dbReference type="GeneID" id="20353430"/>
<dbReference type="STRING" id="644352.J3PHJ2"/>
<evidence type="ECO:0000313" key="3">
    <source>
        <dbReference type="EMBL" id="EJT69353.1"/>
    </source>
</evidence>
<feature type="transmembrane region" description="Helical" evidence="2">
    <location>
        <begin position="466"/>
        <end position="485"/>
    </location>
</feature>
<dbReference type="HOGENOM" id="CLU_022899_1_0_1"/>
<protein>
    <recommendedName>
        <fullName evidence="6">Low temperature requirement A protein(LtrA)</fullName>
    </recommendedName>
</protein>
<reference evidence="4" key="4">
    <citation type="journal article" date="2015" name="G3 (Bethesda)">
        <title>Genome sequences of three phytopathogenic species of the Magnaporthaceae family of fungi.</title>
        <authorList>
            <person name="Okagaki L.H."/>
            <person name="Nunes C.C."/>
            <person name="Sailsbery J."/>
            <person name="Clay B."/>
            <person name="Brown D."/>
            <person name="John T."/>
            <person name="Oh Y."/>
            <person name="Young N."/>
            <person name="Fitzgerald M."/>
            <person name="Haas B.J."/>
            <person name="Zeng Q."/>
            <person name="Young S."/>
            <person name="Adiconis X."/>
            <person name="Fan L."/>
            <person name="Levin J.Z."/>
            <person name="Mitchell T.K."/>
            <person name="Okubara P.A."/>
            <person name="Farman M.L."/>
            <person name="Kohn L.M."/>
            <person name="Birren B."/>
            <person name="Ma L.-J."/>
            <person name="Dean R.A."/>
        </authorList>
    </citation>
    <scope>NUCLEOTIDE SEQUENCE</scope>
    <source>
        <strain evidence="4">R3-111a-1</strain>
    </source>
</reference>
<dbReference type="Proteomes" id="UP000006039">
    <property type="component" value="Unassembled WGS sequence"/>
</dbReference>
<dbReference type="EMBL" id="GL385404">
    <property type="protein sequence ID" value="EJT69353.1"/>
    <property type="molecule type" value="Genomic_DNA"/>
</dbReference>
<reference evidence="5" key="1">
    <citation type="submission" date="2010-07" db="EMBL/GenBank/DDBJ databases">
        <title>The genome sequence of Gaeumannomyces graminis var. tritici strain R3-111a-1.</title>
        <authorList>
            <consortium name="The Broad Institute Genome Sequencing Platform"/>
            <person name="Ma L.-J."/>
            <person name="Dead R."/>
            <person name="Young S."/>
            <person name="Zeng Q."/>
            <person name="Koehrsen M."/>
            <person name="Alvarado L."/>
            <person name="Berlin A."/>
            <person name="Chapman S.B."/>
            <person name="Chen Z."/>
            <person name="Freedman E."/>
            <person name="Gellesch M."/>
            <person name="Goldberg J."/>
            <person name="Griggs A."/>
            <person name="Gujja S."/>
            <person name="Heilman E.R."/>
            <person name="Heiman D."/>
            <person name="Hepburn T."/>
            <person name="Howarth C."/>
            <person name="Jen D."/>
            <person name="Larson L."/>
            <person name="Mehta T."/>
            <person name="Neiman D."/>
            <person name="Pearson M."/>
            <person name="Roberts A."/>
            <person name="Saif S."/>
            <person name="Shea T."/>
            <person name="Shenoy N."/>
            <person name="Sisk P."/>
            <person name="Stolte C."/>
            <person name="Sykes S."/>
            <person name="Walk T."/>
            <person name="White J."/>
            <person name="Yandava C."/>
            <person name="Haas B."/>
            <person name="Nusbaum C."/>
            <person name="Birren B."/>
        </authorList>
    </citation>
    <scope>NUCLEOTIDE SEQUENCE [LARGE SCALE GENOMIC DNA]</scope>
    <source>
        <strain evidence="5">R3-111a-1</strain>
    </source>
</reference>
<feature type="transmembrane region" description="Helical" evidence="2">
    <location>
        <begin position="344"/>
        <end position="364"/>
    </location>
</feature>
<keyword evidence="5" id="KW-1185">Reference proteome</keyword>
<dbReference type="PANTHER" id="PTHR36840">
    <property type="entry name" value="BLL5714 PROTEIN"/>
    <property type="match status" value="1"/>
</dbReference>
<dbReference type="OrthoDB" id="191995at2759"/>
<feature type="transmembrane region" description="Helical" evidence="2">
    <location>
        <begin position="371"/>
        <end position="391"/>
    </location>
</feature>
<feature type="region of interest" description="Disordered" evidence="1">
    <location>
        <begin position="189"/>
        <end position="215"/>
    </location>
</feature>
<keyword evidence="2" id="KW-0472">Membrane</keyword>
<feature type="region of interest" description="Disordered" evidence="1">
    <location>
        <begin position="48"/>
        <end position="100"/>
    </location>
</feature>
<feature type="region of interest" description="Disordered" evidence="1">
    <location>
        <begin position="112"/>
        <end position="133"/>
    </location>
</feature>
<sequence>MDSRTRKGSSTPPAARRALSEFTLPDGRRVLVGSPEDAAALRSWYGARGAAAATAAARPKQQTKTDEATQTTTTDDDKTATATATPAARDDDSDNSNNNSSRVEVVVVHGSDEHRELLDRTRSHAHARREELRRRHDGAAGELLDEWEGLSAQLRDVAAQMERLADHGGGKLNATFSKFGYGAHVRTYGDESGGKEGEEPASSAASTLSGGTAAADWGDRRAGGATMKLFRRPVVKQYFHRGLLWRASALTEVMSFELFLDLVYVGILHVNGEHLSESPDGAELLRFVVTFCMGWKIWADVAQIVSWFDIDDVAQRVEILFLMACLVGMTTNMISTFHEGHDTFAYLVGFYVAARLFMAAYLVLTAVLVPLVRATMLASAVAIVVPAALWVASTALEMPRRRLGLVFVALVLDLLGSGLVMLLYRWSTAAAASGRGRLGVLSRRVAPHFEFYPAINIEHKVERTNAFVSLVFGYSVVAILFQNQGDGLNAFFGKAILGLVQAYIFNWLYFDVDASNIHVHAIRRSSKHYIIWLMAHLPFIMSYTVATAGLSKLVVASDVADASPKDLTSTYAHRSEAHVPLGIRLFYCVGLSLSLVLMGLISYCHEHKLPPTRRVPKRLRLANRALVAAAIAALAAVPEDSLTSLGLVAATTGMVAWVLLVETWGRSCPEETWIGEDGGCKRRYLARCSRRRLEEVVRGEEEGEGYAPAAVGMGDEKRAAAAV</sequence>
<dbReference type="eggNOG" id="ENOG502RZXZ">
    <property type="taxonomic scope" value="Eukaryota"/>
</dbReference>
<evidence type="ECO:0000256" key="2">
    <source>
        <dbReference type="SAM" id="Phobius"/>
    </source>
</evidence>
<dbReference type="PANTHER" id="PTHR36840:SF1">
    <property type="entry name" value="BLL5714 PROTEIN"/>
    <property type="match status" value="1"/>
</dbReference>
<feature type="transmembrane region" description="Helical" evidence="2">
    <location>
        <begin position="403"/>
        <end position="424"/>
    </location>
</feature>
<dbReference type="InterPro" id="IPR010640">
    <property type="entry name" value="Low_temperature_requirement_A"/>
</dbReference>
<dbReference type="EnsemblFungi" id="EJT69353">
    <property type="protein sequence ID" value="EJT69353"/>
    <property type="gene ID" value="GGTG_12972"/>
</dbReference>
<accession>J3PHJ2</accession>